<name>A0A1E5KUZ0_9ENTE</name>
<dbReference type="Pfam" id="PF00589">
    <property type="entry name" value="Phage_integrase"/>
    <property type="match status" value="1"/>
</dbReference>
<organism evidence="8 9">
    <name type="scientific">Enterococcus rivorum</name>
    <dbReference type="NCBI Taxonomy" id="762845"/>
    <lineage>
        <taxon>Bacteria</taxon>
        <taxon>Bacillati</taxon>
        <taxon>Bacillota</taxon>
        <taxon>Bacilli</taxon>
        <taxon>Lactobacillales</taxon>
        <taxon>Enterococcaceae</taxon>
        <taxon>Enterococcus</taxon>
    </lineage>
</organism>
<keyword evidence="3 5" id="KW-0238">DNA-binding</keyword>
<evidence type="ECO:0000256" key="1">
    <source>
        <dbReference type="ARBA" id="ARBA00008857"/>
    </source>
</evidence>
<proteinExistence type="inferred from homology"/>
<feature type="domain" description="Tyr recombinase" evidence="6">
    <location>
        <begin position="170"/>
        <end position="362"/>
    </location>
</feature>
<dbReference type="Gene3D" id="1.10.443.10">
    <property type="entry name" value="Intergrase catalytic core"/>
    <property type="match status" value="1"/>
</dbReference>
<dbReference type="PROSITE" id="PS51900">
    <property type="entry name" value="CB"/>
    <property type="match status" value="1"/>
</dbReference>
<dbReference type="Proteomes" id="UP000095256">
    <property type="component" value="Unassembled WGS sequence"/>
</dbReference>
<evidence type="ECO:0000259" key="7">
    <source>
        <dbReference type="PROSITE" id="PS51900"/>
    </source>
</evidence>
<comment type="caution">
    <text evidence="8">The sequence shown here is derived from an EMBL/GenBank/DDBJ whole genome shotgun (WGS) entry which is preliminary data.</text>
</comment>
<keyword evidence="9" id="KW-1185">Reference proteome</keyword>
<dbReference type="InterPro" id="IPR044068">
    <property type="entry name" value="CB"/>
</dbReference>
<accession>A0A1E5KUZ0</accession>
<evidence type="ECO:0008006" key="10">
    <source>
        <dbReference type="Google" id="ProtNLM"/>
    </source>
</evidence>
<dbReference type="EMBL" id="MIEK01000037">
    <property type="protein sequence ID" value="OEH81706.1"/>
    <property type="molecule type" value="Genomic_DNA"/>
</dbReference>
<dbReference type="SUPFAM" id="SSF56349">
    <property type="entry name" value="DNA breaking-rejoining enzymes"/>
    <property type="match status" value="1"/>
</dbReference>
<dbReference type="PANTHER" id="PTHR30349:SF41">
    <property type="entry name" value="INTEGRASE_RECOMBINASE PROTEIN MJ0367-RELATED"/>
    <property type="match status" value="1"/>
</dbReference>
<evidence type="ECO:0000313" key="8">
    <source>
        <dbReference type="EMBL" id="OEH81706.1"/>
    </source>
</evidence>
<dbReference type="GO" id="GO:0003677">
    <property type="term" value="F:DNA binding"/>
    <property type="evidence" value="ECO:0007669"/>
    <property type="project" value="UniProtKB-UniRule"/>
</dbReference>
<feature type="domain" description="Core-binding (CB)" evidence="7">
    <location>
        <begin position="66"/>
        <end position="149"/>
    </location>
</feature>
<dbReference type="Gene3D" id="1.10.150.130">
    <property type="match status" value="1"/>
</dbReference>
<comment type="similarity">
    <text evidence="1">Belongs to the 'phage' integrase family.</text>
</comment>
<dbReference type="GO" id="GO:0006310">
    <property type="term" value="P:DNA recombination"/>
    <property type="evidence" value="ECO:0007669"/>
    <property type="project" value="UniProtKB-KW"/>
</dbReference>
<evidence type="ECO:0000256" key="4">
    <source>
        <dbReference type="ARBA" id="ARBA00023172"/>
    </source>
</evidence>
<evidence type="ECO:0000256" key="2">
    <source>
        <dbReference type="ARBA" id="ARBA00022908"/>
    </source>
</evidence>
<evidence type="ECO:0000256" key="3">
    <source>
        <dbReference type="ARBA" id="ARBA00023125"/>
    </source>
</evidence>
<dbReference type="InterPro" id="IPR010998">
    <property type="entry name" value="Integrase_recombinase_N"/>
</dbReference>
<protein>
    <recommendedName>
        <fullName evidence="10">Integrase</fullName>
    </recommendedName>
</protein>
<dbReference type="InterPro" id="IPR004107">
    <property type="entry name" value="Integrase_SAM-like_N"/>
</dbReference>
<dbReference type="AlphaFoldDB" id="A0A1E5KUZ0"/>
<dbReference type="InterPro" id="IPR002104">
    <property type="entry name" value="Integrase_catalytic"/>
</dbReference>
<dbReference type="InterPro" id="IPR011010">
    <property type="entry name" value="DNA_brk_join_enz"/>
</dbReference>
<dbReference type="InterPro" id="IPR013762">
    <property type="entry name" value="Integrase-like_cat_sf"/>
</dbReference>
<dbReference type="CDD" id="cd01189">
    <property type="entry name" value="INT_ICEBs1_C_like"/>
    <property type="match status" value="1"/>
</dbReference>
<keyword evidence="2" id="KW-0229">DNA integration</keyword>
<dbReference type="PANTHER" id="PTHR30349">
    <property type="entry name" value="PHAGE INTEGRASE-RELATED"/>
    <property type="match status" value="1"/>
</dbReference>
<keyword evidence="4" id="KW-0233">DNA recombination</keyword>
<dbReference type="GO" id="GO:0015074">
    <property type="term" value="P:DNA integration"/>
    <property type="evidence" value="ECO:0007669"/>
    <property type="project" value="UniProtKB-KW"/>
</dbReference>
<dbReference type="Pfam" id="PF14659">
    <property type="entry name" value="Phage_int_SAM_3"/>
    <property type="match status" value="1"/>
</dbReference>
<dbReference type="RefSeq" id="WP_069699322.1">
    <property type="nucleotide sequence ID" value="NZ_JAGGMA010000043.1"/>
</dbReference>
<dbReference type="STRING" id="762845.BCR26_15720"/>
<reference evidence="8 9" key="1">
    <citation type="submission" date="2016-09" db="EMBL/GenBank/DDBJ databases">
        <authorList>
            <person name="Capua I."/>
            <person name="De Benedictis P."/>
            <person name="Joannis T."/>
            <person name="Lombin L.H."/>
            <person name="Cattoli G."/>
        </authorList>
    </citation>
    <scope>NUCLEOTIDE SEQUENCE [LARGE SCALE GENOMIC DNA]</scope>
    <source>
        <strain evidence="8 9">LMG 25899</strain>
    </source>
</reference>
<evidence type="ECO:0000313" key="9">
    <source>
        <dbReference type="Proteomes" id="UP000095256"/>
    </source>
</evidence>
<evidence type="ECO:0000256" key="5">
    <source>
        <dbReference type="PROSITE-ProRule" id="PRU01248"/>
    </source>
</evidence>
<dbReference type="PROSITE" id="PS51898">
    <property type="entry name" value="TYR_RECOMBINASE"/>
    <property type="match status" value="1"/>
</dbReference>
<dbReference type="InterPro" id="IPR050090">
    <property type="entry name" value="Tyrosine_recombinase_XerCD"/>
</dbReference>
<gene>
    <name evidence="8" type="ORF">BCR26_15720</name>
</gene>
<evidence type="ECO:0000259" key="6">
    <source>
        <dbReference type="PROSITE" id="PS51898"/>
    </source>
</evidence>
<sequence length="383" mass="44735">MSRRGENIYKRKDGRWEGRYIKSRQHDGKIKYGYVYSKNYKEAKEKLIVLKAQYQSQQIRCVNFNDTLINFLKRWLKSYGKLQLKETTYSKYSRIITNHIEPFFSNQYLHHLTENECISFLNFLVDKGLGSGSIRNIFNLLRKALDIAVREKYIEKNPCKEIILPRLVRKEVRALTFEEQRKIERIALEEIACSPIIVGLYTGMRIGELSGLRWQDIDFQEEIIYVRRTITRISVDGESRKTKLIIHEPKTGSSYRKIPLAKNLKAYLQAKKKSADSVFVFSHRGNFVEPRLISYRFKSIQNKAGLEDIHFHMLRHTFATRAIETGVDVASLSRILGHSSTKMTLDTYTYSIYDNRVLAMEKIDNLMSQPIKIGKKKAGSVKV</sequence>
<dbReference type="OrthoDB" id="2285763at2"/>